<protein>
    <submittedName>
        <fullName evidence="2">Uncharacterized protein</fullName>
    </submittedName>
</protein>
<comment type="caution">
    <text evidence="2">The sequence shown here is derived from an EMBL/GenBank/DDBJ whole genome shotgun (WGS) entry which is preliminary data.</text>
</comment>
<evidence type="ECO:0000256" key="1">
    <source>
        <dbReference type="SAM" id="Phobius"/>
    </source>
</evidence>
<evidence type="ECO:0000313" key="3">
    <source>
        <dbReference type="Proteomes" id="UP000682111"/>
    </source>
</evidence>
<reference evidence="2" key="1">
    <citation type="submission" date="2021-03" db="EMBL/GenBank/DDBJ databases">
        <title>Antimicrobial resistance genes in bacteria isolated from Japanese honey, and their potential for conferring macrolide and lincosamide resistance in the American foulbrood pathogen Paenibacillus larvae.</title>
        <authorList>
            <person name="Okamoto M."/>
            <person name="Kumagai M."/>
            <person name="Kanamori H."/>
            <person name="Takamatsu D."/>
        </authorList>
    </citation>
    <scope>NUCLEOTIDE SEQUENCE</scope>
    <source>
        <strain evidence="2">J27TS8</strain>
    </source>
</reference>
<organism evidence="2 3">
    <name type="scientific">Robertmurraya siralis</name>
    <dbReference type="NCBI Taxonomy" id="77777"/>
    <lineage>
        <taxon>Bacteria</taxon>
        <taxon>Bacillati</taxon>
        <taxon>Bacillota</taxon>
        <taxon>Bacilli</taxon>
        <taxon>Bacillales</taxon>
        <taxon>Bacillaceae</taxon>
        <taxon>Robertmurraya</taxon>
    </lineage>
</organism>
<feature type="transmembrane region" description="Helical" evidence="1">
    <location>
        <begin position="23"/>
        <end position="46"/>
    </location>
</feature>
<keyword evidence="1" id="KW-1133">Transmembrane helix</keyword>
<proteinExistence type="predicted"/>
<evidence type="ECO:0000313" key="2">
    <source>
        <dbReference type="EMBL" id="GIN63737.1"/>
    </source>
</evidence>
<sequence length="48" mass="5281">MLLLVTAFGGLEAAFIWPVVLGLYWQVGNTVWGIVINGCGRSFVYFDS</sequence>
<keyword evidence="3" id="KW-1185">Reference proteome</keyword>
<keyword evidence="1" id="KW-0472">Membrane</keyword>
<accession>A0A919WL62</accession>
<keyword evidence="1" id="KW-0812">Transmembrane</keyword>
<gene>
    <name evidence="2" type="ORF">J27TS8_37300</name>
</gene>
<dbReference type="EMBL" id="BORC01000008">
    <property type="protein sequence ID" value="GIN63737.1"/>
    <property type="molecule type" value="Genomic_DNA"/>
</dbReference>
<dbReference type="Proteomes" id="UP000682111">
    <property type="component" value="Unassembled WGS sequence"/>
</dbReference>
<name>A0A919WL62_9BACI</name>
<dbReference type="AlphaFoldDB" id="A0A919WL62"/>